<evidence type="ECO:0000256" key="1">
    <source>
        <dbReference type="ARBA" id="ARBA00004167"/>
    </source>
</evidence>
<reference evidence="8" key="2">
    <citation type="submission" date="2025-08" db="UniProtKB">
        <authorList>
            <consortium name="Ensembl"/>
        </authorList>
    </citation>
    <scope>IDENTIFICATION</scope>
</reference>
<evidence type="ECO:0000256" key="6">
    <source>
        <dbReference type="SAM" id="Coils"/>
    </source>
</evidence>
<keyword evidence="5" id="KW-0472">Membrane</keyword>
<feature type="region of interest" description="Disordered" evidence="7">
    <location>
        <begin position="51"/>
        <end position="158"/>
    </location>
</feature>
<organism evidence="8 9">
    <name type="scientific">Equus asinus</name>
    <name type="common">Donkey</name>
    <name type="synonym">Equus africanus asinus</name>
    <dbReference type="NCBI Taxonomy" id="9793"/>
    <lineage>
        <taxon>Eukaryota</taxon>
        <taxon>Metazoa</taxon>
        <taxon>Chordata</taxon>
        <taxon>Craniata</taxon>
        <taxon>Vertebrata</taxon>
        <taxon>Euteleostomi</taxon>
        <taxon>Mammalia</taxon>
        <taxon>Eutheria</taxon>
        <taxon>Laurasiatheria</taxon>
        <taxon>Perissodactyla</taxon>
        <taxon>Equidae</taxon>
        <taxon>Equus</taxon>
    </lineage>
</organism>
<keyword evidence="9" id="KW-1185">Reference proteome</keyword>
<evidence type="ECO:0000313" key="8">
    <source>
        <dbReference type="Ensembl" id="ENSEASP00005045415.1"/>
    </source>
</evidence>
<dbReference type="InterPro" id="IPR026617">
    <property type="entry name" value="SMCO2/5"/>
</dbReference>
<evidence type="ECO:0000256" key="2">
    <source>
        <dbReference type="ARBA" id="ARBA00022692"/>
    </source>
</evidence>
<dbReference type="KEGG" id="eai:106827528"/>
<reference evidence="8 9" key="1">
    <citation type="journal article" date="2020" name="Nat. Commun.">
        <title>Donkey genomes provide new insights into domestication and selection for coat color.</title>
        <authorList>
            <person name="Wang"/>
            <person name="C."/>
            <person name="Li"/>
            <person name="H."/>
            <person name="Guo"/>
            <person name="Y."/>
            <person name="Huang"/>
            <person name="J."/>
            <person name="Sun"/>
            <person name="Y."/>
            <person name="Min"/>
            <person name="J."/>
            <person name="Wang"/>
            <person name="J."/>
            <person name="Fang"/>
            <person name="X."/>
            <person name="Zhao"/>
            <person name="Z."/>
            <person name="Wang"/>
            <person name="S."/>
            <person name="Zhang"/>
            <person name="Y."/>
            <person name="Liu"/>
            <person name="Q."/>
            <person name="Jiang"/>
            <person name="Q."/>
            <person name="Wang"/>
            <person name="X."/>
            <person name="Guo"/>
            <person name="Y."/>
            <person name="Yang"/>
            <person name="C."/>
            <person name="Wang"/>
            <person name="Y."/>
            <person name="Tian"/>
            <person name="F."/>
            <person name="Zhuang"/>
            <person name="G."/>
            <person name="Fan"/>
            <person name="Y."/>
            <person name="Gao"/>
            <person name="Q."/>
            <person name="Li"/>
            <person name="Y."/>
            <person name="Ju"/>
            <person name="Z."/>
            <person name="Li"/>
            <person name="J."/>
            <person name="Li"/>
            <person name="R."/>
            <person name="Hou"/>
            <person name="M."/>
            <person name="Yang"/>
            <person name="G."/>
            <person name="Liu"/>
            <person name="G."/>
            <person name="Liu"/>
            <person name="W."/>
            <person name="Guo"/>
            <person name="J."/>
            <person name="Pan"/>
            <person name="S."/>
            <person name="Fan"/>
            <person name="G."/>
            <person name="Zhang"/>
            <person name="W."/>
            <person name="Zhang"/>
            <person name="R."/>
            <person name="Yu"/>
            <person name="J."/>
            <person name="Zhang"/>
            <person name="X."/>
            <person name="Yin"/>
            <person name="Q."/>
            <person name="Ji"/>
            <person name="C."/>
            <person name="Jin"/>
            <person name="Y."/>
            <person name="Yue"/>
            <person name="G."/>
            <person name="Liu"/>
            <person name="M."/>
            <person name="Xu"/>
            <person name="J."/>
            <person name="Liu"/>
            <person name="S."/>
            <person name="Jordana"/>
            <person name="J."/>
            <person name="Noce"/>
            <person name="A."/>
            <person name="Amills"/>
            <person name="M."/>
            <person name="Wu"/>
            <person name="D.D."/>
            <person name="Li"/>
            <person name="S."/>
            <person name="Zhou"/>
            <person name="X. and Zhong"/>
            <person name="J."/>
        </authorList>
    </citation>
    <scope>NUCLEOTIDE SEQUENCE [LARGE SCALE GENOMIC DNA]</scope>
</reference>
<feature type="coiled-coil region" evidence="6">
    <location>
        <begin position="164"/>
        <end position="191"/>
    </location>
</feature>
<dbReference type="GeneTree" id="ENSGT00940000153380"/>
<dbReference type="Ensembl" id="ENSEAST00005040141.1">
    <property type="protein sequence ID" value="ENSEASP00005045415.1"/>
    <property type="gene ID" value="ENSEASG00005028385.1"/>
</dbReference>
<keyword evidence="3" id="KW-1133">Transmembrane helix</keyword>
<comment type="subcellular location">
    <subcellularLocation>
        <location evidence="1">Membrane</location>
        <topology evidence="1">Single-pass membrane protein</topology>
    </subcellularLocation>
</comment>
<sequence length="407" mass="44052">MEGPKTLAPCGHSHLQCPQSPASSSHGGCLDPPCQGFVRWPCLVPLSSTHSMESARPFPAPGAGGGVPRVGNEAPGGFRGSEEGEMQRQRPRDPAGARQGQMEAGLGWGWSLHSGQEQGAPRRGGGPSSGPRTCPCPPLPVGAGTPASPRAAPSQLQSVPLGPAEQSFLQLEQENQNLKRQNQDLREQLGALLGPGQQFLPLCPEHSSCTALAWPPEQAGPRPPEDRPPLQLLRRELCRGEEAFVQQSQNELQQIRLSFERKKMAITEVWDGVAEVHMALNNQATGLLNLKKDIRGVLDQMEDIQLEILGERAQCRTQARKEQHMACIAKAQPPLGCSEGLRGQFWLLALRLLLGALLACTAAYVYVVDPVPFEGLVPPLLSRAAVWKLRALLGPFLRLEVDDFLPF</sequence>
<dbReference type="PANTHER" id="PTHR22422">
    <property type="entry name" value="TRANSMEMBRANE AND COILED-COIL DOMAIN-CONTAINING PROTEIN 5B-RELATED"/>
    <property type="match status" value="1"/>
</dbReference>
<dbReference type="GO" id="GO:0016020">
    <property type="term" value="C:membrane"/>
    <property type="evidence" value="ECO:0007669"/>
    <property type="project" value="UniProtKB-SubCell"/>
</dbReference>
<protein>
    <submittedName>
        <fullName evidence="8">Coiled-coil domain containing 188</fullName>
    </submittedName>
</protein>
<dbReference type="Proteomes" id="UP000694387">
    <property type="component" value="Chromosome 8"/>
</dbReference>
<dbReference type="PANTHER" id="PTHR22422:SF6">
    <property type="entry name" value="COILED-COIL DOMAIN-CONTAINING PROTEIN 188"/>
    <property type="match status" value="1"/>
</dbReference>
<dbReference type="AlphaFoldDB" id="A0A9L0J857"/>
<evidence type="ECO:0000256" key="3">
    <source>
        <dbReference type="ARBA" id="ARBA00022989"/>
    </source>
</evidence>
<keyword evidence="4 6" id="KW-0175">Coiled coil</keyword>
<gene>
    <name evidence="8" type="primary">CCDC188</name>
</gene>
<reference evidence="8" key="3">
    <citation type="submission" date="2025-09" db="UniProtKB">
        <authorList>
            <consortium name="Ensembl"/>
        </authorList>
    </citation>
    <scope>IDENTIFICATION</scope>
</reference>
<evidence type="ECO:0000256" key="4">
    <source>
        <dbReference type="ARBA" id="ARBA00023054"/>
    </source>
</evidence>
<name>A0A9L0J857_EQUAS</name>
<dbReference type="GeneID" id="106827528"/>
<evidence type="ECO:0000256" key="5">
    <source>
        <dbReference type="ARBA" id="ARBA00023136"/>
    </source>
</evidence>
<dbReference type="CTD" id="388849"/>
<evidence type="ECO:0000313" key="9">
    <source>
        <dbReference type="Proteomes" id="UP000694387"/>
    </source>
</evidence>
<feature type="compositionally biased region" description="Basic and acidic residues" evidence="7">
    <location>
        <begin position="80"/>
        <end position="95"/>
    </location>
</feature>
<evidence type="ECO:0000256" key="7">
    <source>
        <dbReference type="SAM" id="MobiDB-lite"/>
    </source>
</evidence>
<accession>A0A9L0J857</accession>
<keyword evidence="2" id="KW-0812">Transmembrane</keyword>
<proteinExistence type="predicted"/>
<dbReference type="RefSeq" id="XP_014690915.2">
    <property type="nucleotide sequence ID" value="XM_014835429.3"/>
</dbReference>